<gene>
    <name evidence="2" type="ORF">NTEN_LOCUS16205</name>
</gene>
<accession>A0A6H5H6Z7</accession>
<feature type="non-terminal residue" evidence="2">
    <location>
        <position position="74"/>
    </location>
</feature>
<dbReference type="EMBL" id="CADCXU010023886">
    <property type="protein sequence ID" value="CAB0011212.1"/>
    <property type="molecule type" value="Genomic_DNA"/>
</dbReference>
<dbReference type="AlphaFoldDB" id="A0A6H5H6Z7"/>
<protein>
    <submittedName>
        <fullName evidence="2">Uncharacterized protein</fullName>
    </submittedName>
</protein>
<feature type="transmembrane region" description="Helical" evidence="1">
    <location>
        <begin position="41"/>
        <end position="62"/>
    </location>
</feature>
<name>A0A6H5H6Z7_9HEMI</name>
<evidence type="ECO:0000256" key="1">
    <source>
        <dbReference type="SAM" id="Phobius"/>
    </source>
</evidence>
<evidence type="ECO:0000313" key="3">
    <source>
        <dbReference type="Proteomes" id="UP000479000"/>
    </source>
</evidence>
<keyword evidence="1" id="KW-1133">Transmembrane helix</keyword>
<organism evidence="2 3">
    <name type="scientific">Nesidiocoris tenuis</name>
    <dbReference type="NCBI Taxonomy" id="355587"/>
    <lineage>
        <taxon>Eukaryota</taxon>
        <taxon>Metazoa</taxon>
        <taxon>Ecdysozoa</taxon>
        <taxon>Arthropoda</taxon>
        <taxon>Hexapoda</taxon>
        <taxon>Insecta</taxon>
        <taxon>Pterygota</taxon>
        <taxon>Neoptera</taxon>
        <taxon>Paraneoptera</taxon>
        <taxon>Hemiptera</taxon>
        <taxon>Heteroptera</taxon>
        <taxon>Panheteroptera</taxon>
        <taxon>Cimicomorpha</taxon>
        <taxon>Miridae</taxon>
        <taxon>Dicyphina</taxon>
        <taxon>Nesidiocoris</taxon>
    </lineage>
</organism>
<dbReference type="Proteomes" id="UP000479000">
    <property type="component" value="Unassembled WGS sequence"/>
</dbReference>
<keyword evidence="3" id="KW-1185">Reference proteome</keyword>
<evidence type="ECO:0000313" key="2">
    <source>
        <dbReference type="EMBL" id="CAB0011212.1"/>
    </source>
</evidence>
<reference evidence="2 3" key="1">
    <citation type="submission" date="2020-02" db="EMBL/GenBank/DDBJ databases">
        <authorList>
            <person name="Ferguson B K."/>
        </authorList>
    </citation>
    <scope>NUCLEOTIDE SEQUENCE [LARGE SCALE GENOMIC DNA]</scope>
</reference>
<sequence>MNFNLECWHRRRPTDISYTFRRLHELPRQTHRLCMEPMRNAICWASLTTLTFIVIWLTRVWVFKKREEEEEEVD</sequence>
<keyword evidence="1" id="KW-0812">Transmembrane</keyword>
<keyword evidence="1" id="KW-0472">Membrane</keyword>
<proteinExistence type="predicted"/>